<dbReference type="InterPro" id="IPR011990">
    <property type="entry name" value="TPR-like_helical_dom_sf"/>
</dbReference>
<dbReference type="Proteomes" id="UP001500751">
    <property type="component" value="Unassembled WGS sequence"/>
</dbReference>
<evidence type="ECO:0000313" key="2">
    <source>
        <dbReference type="Proteomes" id="UP001500751"/>
    </source>
</evidence>
<dbReference type="SUPFAM" id="SSF52540">
    <property type="entry name" value="P-loop containing nucleoside triphosphate hydrolases"/>
    <property type="match status" value="1"/>
</dbReference>
<dbReference type="EMBL" id="BAAAQN010000089">
    <property type="protein sequence ID" value="GAA2063003.1"/>
    <property type="molecule type" value="Genomic_DNA"/>
</dbReference>
<dbReference type="InterPro" id="IPR027417">
    <property type="entry name" value="P-loop_NTPase"/>
</dbReference>
<dbReference type="InterPro" id="IPR019734">
    <property type="entry name" value="TPR_rpt"/>
</dbReference>
<dbReference type="PANTHER" id="PTHR47691">
    <property type="entry name" value="REGULATOR-RELATED"/>
    <property type="match status" value="1"/>
</dbReference>
<protein>
    <submittedName>
        <fullName evidence="1">Tetratricopeptide repeat protein</fullName>
    </submittedName>
</protein>
<dbReference type="PRINTS" id="PR00364">
    <property type="entry name" value="DISEASERSIST"/>
</dbReference>
<evidence type="ECO:0000313" key="1">
    <source>
        <dbReference type="EMBL" id="GAA2063003.1"/>
    </source>
</evidence>
<dbReference type="Gene3D" id="3.40.50.300">
    <property type="entry name" value="P-loop containing nucleotide triphosphate hydrolases"/>
    <property type="match status" value="1"/>
</dbReference>
<name>A0ABP5H3N4_9ACTN</name>
<reference evidence="2" key="1">
    <citation type="journal article" date="2019" name="Int. J. Syst. Evol. Microbiol.">
        <title>The Global Catalogue of Microorganisms (GCM) 10K type strain sequencing project: providing services to taxonomists for standard genome sequencing and annotation.</title>
        <authorList>
            <consortium name="The Broad Institute Genomics Platform"/>
            <consortium name="The Broad Institute Genome Sequencing Center for Infectious Disease"/>
            <person name="Wu L."/>
            <person name="Ma J."/>
        </authorList>
    </citation>
    <scope>NUCLEOTIDE SEQUENCE [LARGE SCALE GENOMIC DNA]</scope>
    <source>
        <strain evidence="2">JCM 16014</strain>
    </source>
</reference>
<comment type="caution">
    <text evidence="1">The sequence shown here is derived from an EMBL/GenBank/DDBJ whole genome shotgun (WGS) entry which is preliminary data.</text>
</comment>
<keyword evidence="2" id="KW-1185">Reference proteome</keyword>
<dbReference type="Gene3D" id="1.25.40.10">
    <property type="entry name" value="Tetratricopeptide repeat domain"/>
    <property type="match status" value="2"/>
</dbReference>
<organism evidence="1 2">
    <name type="scientific">Catenulispora yoronensis</name>
    <dbReference type="NCBI Taxonomy" id="450799"/>
    <lineage>
        <taxon>Bacteria</taxon>
        <taxon>Bacillati</taxon>
        <taxon>Actinomycetota</taxon>
        <taxon>Actinomycetes</taxon>
        <taxon>Catenulisporales</taxon>
        <taxon>Catenulisporaceae</taxon>
        <taxon>Catenulispora</taxon>
    </lineage>
</organism>
<sequence>MATGGSDSGDTRSDLSGNAGDVVQARDVTGGIHFHTSPGPGGMVPRQLPGDVHGFVNRTADLDGLDAALVSEDGQGTAAAVCVIAGTAGVGKTSLAVHWAHRHRALFPDGQLYINLHGYDPGDPVEAGQALTRFLIALGVEPSAVPVEVEERSALYRTLLAERRMLVVLDNAAAVGQVRPLLPGADGCLVLVTSRSRLSGLVARDGAHRATLEVFPEAEAVHLLQATTVPYRTGDSDEEVVELARLCARLPLALRIAAERAAARPRMPLSELIRDLQDESSLWEALSSQDDDEADAVRTVFAWSYRALPPAAARMFQLLGLYPGATFTPHAAAALAAVPLRQAQRDLDALAGAHLLEHSDQERYQFHDLLRAYAQDQAAHLEELQDRRDALLRISNWYLQCMVAVRNHLNTSDLGRAWGIAIDVPVTNPLKSFSDAVEASAWFDRESGNLVATAKAAANAGLDTITVQLLAAMWVPFGERNPTGAWLPLGRIALNSASRLGDLHAVCMALLGQGITLRLAHRIDESIAVHLEALETAISAGSAAQKAAALTTLGHAYSNGRRLREAQECYEQLIAAISQPDRSWSDAARSGLVSVLWESGLLVEAETLCNDVIRDSETNLTTRTEVLLRLALVKSESGRAEEALGHIAEANNLLWHVHSGNLVRWAGVCHGWVLLAAGQPEDALAVLQPVAAASRQLRDQIREVFAVDAAGQAYLALGRLDEAVRFHRVAETLCQDLHDRWRHAVILDHLAIALSALGQGAAATEAWTESREMLTGFNDARAQRLRAKVDATLAAP</sequence>
<gene>
    <name evidence="1" type="ORF">GCM10009839_87840</name>
</gene>
<proteinExistence type="predicted"/>
<dbReference type="PANTHER" id="PTHR47691:SF3">
    <property type="entry name" value="HTH-TYPE TRANSCRIPTIONAL REGULATOR RV0890C-RELATED"/>
    <property type="match status" value="1"/>
</dbReference>
<accession>A0ABP5H3N4</accession>
<dbReference type="SUPFAM" id="SSF48452">
    <property type="entry name" value="TPR-like"/>
    <property type="match status" value="2"/>
</dbReference>
<dbReference type="Pfam" id="PF13181">
    <property type="entry name" value="TPR_8"/>
    <property type="match status" value="1"/>
</dbReference>